<dbReference type="EMBL" id="JAUTXU010000121">
    <property type="protein sequence ID" value="KAK3706329.1"/>
    <property type="molecule type" value="Genomic_DNA"/>
</dbReference>
<sequence>MGPRANHLRLDSDELGKPLPPPKLPFQMDLPSPRVGEVPPALSPLDAFAMHSRMLAKRFEEPRENGRRVSRLHYNDVAKELANRPDYFRTISNGSEGGMSAVPEVKEENSPTSPKYQNLVAGGSEKDRPKSHYPMFGNAGKQEKERDMSTPTPFFDALDEQPEPNSQDYFGVAVPRATTPEPVDPKTVHLQPATPTNMPSLTNSVDSISSTQPRTLTNGSTRSYRSLAPPRSPAVMNSPRSMQSIRSVPLDSGDEDGSVSGSHPVYPSRKFSGSSAMSQPGSPFSTQMPPMHRTPSTTSEFSINGSQRRLNFSRKLSSGSTRPQLETRPSYDSRSSFETRPSTELPHRNPSAASWHTPPSSGVPSRQSSGDDAATPLANAALAVHDEANTDETDDRPTTAYTYRSYSLPRGRAVERDSRGSRESWIQRQFTWDKDAGTAPEQSKQVEESLPQPPSLEPPRPASPAISERIPRERQDRLGRDQAMSSANRSRSTEPRAVALRPGEQGTMQKAAILHKSTASVKTSSTDRTIRPTTSSHARSGSAELTAEEHLEIGIQTHSAGDLSKSTYHLRIAAREGSPTGMLLYALACRHGWGMRPNQEEGVRWLKKAIDGAGLEVADVEQTIASTTTAKADPFAQAQEREKRKAQFALAIYELGISYMNGWGCPKDKPLAVQCYEVAGSWGDCDALAEAGFCYTQGLGVKKNVKKAASLYRRAAEGGMSMAGNSWIYKPKYMDEDAKIAQKEMRGTELPLSSISKDAKEKEAEPSGRARSRSIWGRSKREKA</sequence>
<keyword evidence="2" id="KW-1185">Reference proteome</keyword>
<organism evidence="1 2">
    <name type="scientific">Vermiconidia calcicola</name>
    <dbReference type="NCBI Taxonomy" id="1690605"/>
    <lineage>
        <taxon>Eukaryota</taxon>
        <taxon>Fungi</taxon>
        <taxon>Dikarya</taxon>
        <taxon>Ascomycota</taxon>
        <taxon>Pezizomycotina</taxon>
        <taxon>Dothideomycetes</taxon>
        <taxon>Dothideomycetidae</taxon>
        <taxon>Mycosphaerellales</taxon>
        <taxon>Extremaceae</taxon>
        <taxon>Vermiconidia</taxon>
    </lineage>
</organism>
<accession>A0ACC3MY69</accession>
<comment type="caution">
    <text evidence="1">The sequence shown here is derived from an EMBL/GenBank/DDBJ whole genome shotgun (WGS) entry which is preliminary data.</text>
</comment>
<reference evidence="1" key="1">
    <citation type="submission" date="2023-07" db="EMBL/GenBank/DDBJ databases">
        <title>Black Yeasts Isolated from many extreme environments.</title>
        <authorList>
            <person name="Coleine C."/>
            <person name="Stajich J.E."/>
            <person name="Selbmann L."/>
        </authorList>
    </citation>
    <scope>NUCLEOTIDE SEQUENCE</scope>
    <source>
        <strain evidence="1">CCFEE 5714</strain>
    </source>
</reference>
<evidence type="ECO:0000313" key="1">
    <source>
        <dbReference type="EMBL" id="KAK3706329.1"/>
    </source>
</evidence>
<gene>
    <name evidence="1" type="ORF">LTR37_012844</name>
</gene>
<proteinExistence type="predicted"/>
<name>A0ACC3MY69_9PEZI</name>
<evidence type="ECO:0000313" key="2">
    <source>
        <dbReference type="Proteomes" id="UP001281147"/>
    </source>
</evidence>
<dbReference type="Proteomes" id="UP001281147">
    <property type="component" value="Unassembled WGS sequence"/>
</dbReference>
<protein>
    <submittedName>
        <fullName evidence="1">Uncharacterized protein</fullName>
    </submittedName>
</protein>